<feature type="transmembrane region" description="Helical" evidence="17">
    <location>
        <begin position="132"/>
        <end position="149"/>
    </location>
</feature>
<evidence type="ECO:0000256" key="16">
    <source>
        <dbReference type="ARBA" id="ARBA00049902"/>
    </source>
</evidence>
<evidence type="ECO:0000256" key="14">
    <source>
        <dbReference type="ARBA" id="ARBA00032370"/>
    </source>
</evidence>
<evidence type="ECO:0000256" key="12">
    <source>
        <dbReference type="ARBA" id="ARBA00023306"/>
    </source>
</evidence>
<evidence type="ECO:0000256" key="17">
    <source>
        <dbReference type="SAM" id="Phobius"/>
    </source>
</evidence>
<feature type="transmembrane region" description="Helical" evidence="17">
    <location>
        <begin position="57"/>
        <end position="79"/>
    </location>
</feature>
<evidence type="ECO:0000256" key="9">
    <source>
        <dbReference type="ARBA" id="ARBA00022984"/>
    </source>
</evidence>
<evidence type="ECO:0000256" key="11">
    <source>
        <dbReference type="ARBA" id="ARBA00023136"/>
    </source>
</evidence>
<dbReference type="InterPro" id="IPR018365">
    <property type="entry name" value="Cell_cycle_FtsW-rel_CS"/>
</dbReference>
<feature type="transmembrane region" description="Helical" evidence="17">
    <location>
        <begin position="203"/>
        <end position="221"/>
    </location>
</feature>
<evidence type="ECO:0000256" key="1">
    <source>
        <dbReference type="ARBA" id="ARBA00004651"/>
    </source>
</evidence>
<reference evidence="18" key="1">
    <citation type="submission" date="2020-05" db="EMBL/GenBank/DDBJ databases">
        <authorList>
            <person name="Chiriac C."/>
            <person name="Salcher M."/>
            <person name="Ghai R."/>
            <person name="Kavagutti S V."/>
        </authorList>
    </citation>
    <scope>NUCLEOTIDE SEQUENCE</scope>
</reference>
<evidence type="ECO:0000256" key="3">
    <source>
        <dbReference type="ARBA" id="ARBA00022475"/>
    </source>
</evidence>
<feature type="transmembrane region" description="Helical" evidence="17">
    <location>
        <begin position="156"/>
        <end position="175"/>
    </location>
</feature>
<dbReference type="InterPro" id="IPR013437">
    <property type="entry name" value="FtsW"/>
</dbReference>
<dbReference type="PANTHER" id="PTHR30474">
    <property type="entry name" value="CELL CYCLE PROTEIN"/>
    <property type="match status" value="1"/>
</dbReference>
<dbReference type="EC" id="2.4.99.28" evidence="15"/>
<dbReference type="NCBIfam" id="TIGR02614">
    <property type="entry name" value="ftsW"/>
    <property type="match status" value="1"/>
</dbReference>
<comment type="catalytic activity">
    <reaction evidence="16">
        <text>[GlcNAc-(1-&gt;4)-Mur2Ac(oyl-L-Ala-gamma-D-Glu-L-Lys-D-Ala-D-Ala)](n)-di-trans,octa-cis-undecaprenyl diphosphate + beta-D-GlcNAc-(1-&gt;4)-Mur2Ac(oyl-L-Ala-gamma-D-Glu-L-Lys-D-Ala-D-Ala)-di-trans,octa-cis-undecaprenyl diphosphate = [GlcNAc-(1-&gt;4)-Mur2Ac(oyl-L-Ala-gamma-D-Glu-L-Lys-D-Ala-D-Ala)](n+1)-di-trans,octa-cis-undecaprenyl diphosphate + di-trans,octa-cis-undecaprenyl diphosphate + H(+)</text>
        <dbReference type="Rhea" id="RHEA:23708"/>
        <dbReference type="Rhea" id="RHEA-COMP:9602"/>
        <dbReference type="Rhea" id="RHEA-COMP:9603"/>
        <dbReference type="ChEBI" id="CHEBI:15378"/>
        <dbReference type="ChEBI" id="CHEBI:58405"/>
        <dbReference type="ChEBI" id="CHEBI:60033"/>
        <dbReference type="ChEBI" id="CHEBI:78435"/>
        <dbReference type="EC" id="2.4.99.28"/>
    </reaction>
</comment>
<dbReference type="InterPro" id="IPR001182">
    <property type="entry name" value="FtsW/RodA"/>
</dbReference>
<comment type="pathway">
    <text evidence="2">Cell wall biogenesis; peptidoglycan biosynthesis.</text>
</comment>
<sequence length="397" mass="43116">MSTRNQIKNNDAISETKLSANLYYALLIATFSLLFIGIIMILSASTTVSYKQFDNQYVIFLRQLMFAGIGIILMLAISFLPKIFFHKWAKVGLWISIVLLILVLIPGIGISVAGQRNWISLWGPFRLQPSEIAKLALIVWGSVVLSKQIRSKITTWQNLLVPVFPVGAIVAILVIMEGDLGTALIIGPILLSLFFAVGAPVKLFTWSALAGLLAILVLSIQESYRVQRFLSWIYPTVENQDAGWQVTHGKYALASGGWTGIGLGASKEKWGWLPAAHTDFIFAVVGEEIGLIGTVIVLILIGTIAYVALTLARKTNDLFTKLIATGVMAWIVVQSIINIGAVIGLLPVTGVPLPLVSYGGSSLVFTMSAIGVLMAVLRAEPSVKAELKKKKSLRALR</sequence>
<dbReference type="GO" id="GO:0008360">
    <property type="term" value="P:regulation of cell shape"/>
    <property type="evidence" value="ECO:0007669"/>
    <property type="project" value="UniProtKB-KW"/>
</dbReference>
<evidence type="ECO:0000256" key="8">
    <source>
        <dbReference type="ARBA" id="ARBA00022960"/>
    </source>
</evidence>
<keyword evidence="4" id="KW-0132">Cell division</keyword>
<evidence type="ECO:0000256" key="6">
    <source>
        <dbReference type="ARBA" id="ARBA00022679"/>
    </source>
</evidence>
<feature type="transmembrane region" description="Helical" evidence="17">
    <location>
        <begin position="91"/>
        <end position="112"/>
    </location>
</feature>
<organism evidence="18">
    <name type="scientific">freshwater metagenome</name>
    <dbReference type="NCBI Taxonomy" id="449393"/>
    <lineage>
        <taxon>unclassified sequences</taxon>
        <taxon>metagenomes</taxon>
        <taxon>ecological metagenomes</taxon>
    </lineage>
</organism>
<dbReference type="PANTHER" id="PTHR30474:SF2">
    <property type="entry name" value="PEPTIDOGLYCAN GLYCOSYLTRANSFERASE FTSW-RELATED"/>
    <property type="match status" value="1"/>
</dbReference>
<keyword evidence="3" id="KW-1003">Cell membrane</keyword>
<evidence type="ECO:0000256" key="15">
    <source>
        <dbReference type="ARBA" id="ARBA00044770"/>
    </source>
</evidence>
<keyword evidence="13" id="KW-0961">Cell wall biogenesis/degradation</keyword>
<evidence type="ECO:0000256" key="4">
    <source>
        <dbReference type="ARBA" id="ARBA00022618"/>
    </source>
</evidence>
<feature type="transmembrane region" description="Helical" evidence="17">
    <location>
        <begin position="289"/>
        <end position="311"/>
    </location>
</feature>
<dbReference type="GO" id="GO:0071555">
    <property type="term" value="P:cell wall organization"/>
    <property type="evidence" value="ECO:0007669"/>
    <property type="project" value="UniProtKB-KW"/>
</dbReference>
<dbReference type="EMBL" id="CAEZTU010000022">
    <property type="protein sequence ID" value="CAB4577522.1"/>
    <property type="molecule type" value="Genomic_DNA"/>
</dbReference>
<keyword evidence="9" id="KW-0573">Peptidoglycan synthesis</keyword>
<comment type="subcellular location">
    <subcellularLocation>
        <location evidence="1">Cell membrane</location>
        <topology evidence="1">Multi-pass membrane protein</topology>
    </subcellularLocation>
</comment>
<evidence type="ECO:0000313" key="18">
    <source>
        <dbReference type="EMBL" id="CAB4577522.1"/>
    </source>
</evidence>
<feature type="transmembrane region" description="Helical" evidence="17">
    <location>
        <begin position="181"/>
        <end position="198"/>
    </location>
</feature>
<keyword evidence="6" id="KW-0808">Transferase</keyword>
<dbReference type="GO" id="GO:0015648">
    <property type="term" value="F:lipid-linked peptidoglycan transporter activity"/>
    <property type="evidence" value="ECO:0007669"/>
    <property type="project" value="TreeGrafter"/>
</dbReference>
<dbReference type="GO" id="GO:0009252">
    <property type="term" value="P:peptidoglycan biosynthetic process"/>
    <property type="evidence" value="ECO:0007669"/>
    <property type="project" value="UniProtKB-KW"/>
</dbReference>
<keyword evidence="10 17" id="KW-1133">Transmembrane helix</keyword>
<feature type="transmembrane region" description="Helical" evidence="17">
    <location>
        <begin position="358"/>
        <end position="379"/>
    </location>
</feature>
<keyword evidence="12" id="KW-0131">Cell cycle</keyword>
<dbReference type="GO" id="GO:0032153">
    <property type="term" value="C:cell division site"/>
    <property type="evidence" value="ECO:0007669"/>
    <property type="project" value="TreeGrafter"/>
</dbReference>
<feature type="transmembrane region" description="Helical" evidence="17">
    <location>
        <begin position="323"/>
        <end position="346"/>
    </location>
</feature>
<protein>
    <recommendedName>
        <fullName evidence="15">peptidoglycan glycosyltransferase</fullName>
        <ecNumber evidence="15">2.4.99.28</ecNumber>
    </recommendedName>
    <alternativeName>
        <fullName evidence="14">Peptidoglycan polymerase</fullName>
    </alternativeName>
</protein>
<keyword evidence="11 17" id="KW-0472">Membrane</keyword>
<dbReference type="GO" id="GO:0051301">
    <property type="term" value="P:cell division"/>
    <property type="evidence" value="ECO:0007669"/>
    <property type="project" value="UniProtKB-KW"/>
</dbReference>
<dbReference type="Pfam" id="PF01098">
    <property type="entry name" value="FTSW_RODA_SPOVE"/>
    <property type="match status" value="1"/>
</dbReference>
<dbReference type="GO" id="GO:0008955">
    <property type="term" value="F:peptidoglycan glycosyltransferase activity"/>
    <property type="evidence" value="ECO:0007669"/>
    <property type="project" value="UniProtKB-EC"/>
</dbReference>
<evidence type="ECO:0000256" key="13">
    <source>
        <dbReference type="ARBA" id="ARBA00023316"/>
    </source>
</evidence>
<gene>
    <name evidence="18" type="ORF">UFOPK1740_00663</name>
</gene>
<evidence type="ECO:0000256" key="5">
    <source>
        <dbReference type="ARBA" id="ARBA00022676"/>
    </source>
</evidence>
<accession>A0A6J6EM95</accession>
<evidence type="ECO:0000256" key="7">
    <source>
        <dbReference type="ARBA" id="ARBA00022692"/>
    </source>
</evidence>
<evidence type="ECO:0000256" key="2">
    <source>
        <dbReference type="ARBA" id="ARBA00004752"/>
    </source>
</evidence>
<proteinExistence type="predicted"/>
<keyword evidence="7 17" id="KW-0812">Transmembrane</keyword>
<name>A0A6J6EM95_9ZZZZ</name>
<dbReference type="GO" id="GO:0005886">
    <property type="term" value="C:plasma membrane"/>
    <property type="evidence" value="ECO:0007669"/>
    <property type="project" value="UniProtKB-SubCell"/>
</dbReference>
<dbReference type="AlphaFoldDB" id="A0A6J6EM95"/>
<feature type="transmembrane region" description="Helical" evidence="17">
    <location>
        <begin position="21"/>
        <end position="45"/>
    </location>
</feature>
<dbReference type="PROSITE" id="PS00428">
    <property type="entry name" value="FTSW_RODA_SPOVE"/>
    <property type="match status" value="1"/>
</dbReference>
<evidence type="ECO:0000256" key="10">
    <source>
        <dbReference type="ARBA" id="ARBA00022989"/>
    </source>
</evidence>
<keyword evidence="5" id="KW-0328">Glycosyltransferase</keyword>
<keyword evidence="8" id="KW-0133">Cell shape</keyword>